<evidence type="ECO:0000256" key="4">
    <source>
        <dbReference type="ARBA" id="ARBA00022824"/>
    </source>
</evidence>
<feature type="domain" description="Resistance to inhibitors of cholinesterase protein 3 N-terminal" evidence="8">
    <location>
        <begin position="8"/>
        <end position="93"/>
    </location>
</feature>
<evidence type="ECO:0000313" key="10">
    <source>
        <dbReference type="Proteomes" id="UP000472277"/>
    </source>
</evidence>
<name>A0A674A107_SALTR</name>
<protein>
    <recommendedName>
        <fullName evidence="8">Resistance to inhibitors of cholinesterase protein 3 N-terminal domain-containing protein</fullName>
    </recommendedName>
</protein>
<evidence type="ECO:0000313" key="9">
    <source>
        <dbReference type="Ensembl" id="ENSSTUP00000051946.1"/>
    </source>
</evidence>
<evidence type="ECO:0000256" key="6">
    <source>
        <dbReference type="ARBA" id="ARBA00023136"/>
    </source>
</evidence>
<dbReference type="GeneTree" id="ENSGT01010000227201"/>
<comment type="subcellular location">
    <subcellularLocation>
        <location evidence="1">Endoplasmic reticulum membrane</location>
    </subcellularLocation>
</comment>
<comment type="similarity">
    <text evidence="2">Belongs to the ric-3 family.</text>
</comment>
<evidence type="ECO:0000256" key="7">
    <source>
        <dbReference type="SAM" id="Phobius"/>
    </source>
</evidence>
<dbReference type="Ensembl" id="ENSSTUT00000054316.1">
    <property type="protein sequence ID" value="ENSSTUP00000051946.1"/>
    <property type="gene ID" value="ENSSTUG00000021963.1"/>
</dbReference>
<keyword evidence="4" id="KW-0256">Endoplasmic reticulum</keyword>
<dbReference type="InterPro" id="IPR026160">
    <property type="entry name" value="Ric3"/>
</dbReference>
<dbReference type="OMA" id="QWMEGTH"/>
<dbReference type="GO" id="GO:0005789">
    <property type="term" value="C:endoplasmic reticulum membrane"/>
    <property type="evidence" value="ECO:0007669"/>
    <property type="project" value="UniProtKB-SubCell"/>
</dbReference>
<evidence type="ECO:0000259" key="8">
    <source>
        <dbReference type="Pfam" id="PF15361"/>
    </source>
</evidence>
<dbReference type="Proteomes" id="UP000472277">
    <property type="component" value="Chromosome 12"/>
</dbReference>
<evidence type="ECO:0000256" key="5">
    <source>
        <dbReference type="ARBA" id="ARBA00022989"/>
    </source>
</evidence>
<dbReference type="PANTHER" id="PTHR21723">
    <property type="entry name" value="RESISTANCE TO INHIBITORS OF CHOLINESTERASE PROTEIN 3 RIC3"/>
    <property type="match status" value="1"/>
</dbReference>
<evidence type="ECO:0000256" key="3">
    <source>
        <dbReference type="ARBA" id="ARBA00022692"/>
    </source>
</evidence>
<dbReference type="GO" id="GO:0043005">
    <property type="term" value="C:neuron projection"/>
    <property type="evidence" value="ECO:0007669"/>
    <property type="project" value="TreeGrafter"/>
</dbReference>
<dbReference type="PANTHER" id="PTHR21723:SF3">
    <property type="entry name" value="PROTEIN RIC-3"/>
    <property type="match status" value="1"/>
</dbReference>
<keyword evidence="6 7" id="KW-0472">Membrane</keyword>
<dbReference type="GO" id="GO:0045202">
    <property type="term" value="C:synapse"/>
    <property type="evidence" value="ECO:0007669"/>
    <property type="project" value="GOC"/>
</dbReference>
<evidence type="ECO:0000256" key="1">
    <source>
        <dbReference type="ARBA" id="ARBA00004586"/>
    </source>
</evidence>
<sequence>QMPNVLHVGPGYYPPMMHHLQMPEQGLGQWMEGTHDSGPHSPEVLAKVKGMGTLQIRGATKSNLISQAIPIYRFGILLYILFIIFKVSCTKSTLHYPAVSNTNYCMYFGSALRGLAPFIK</sequence>
<proteinExistence type="inferred from homology"/>
<reference evidence="9" key="2">
    <citation type="submission" date="2025-09" db="UniProtKB">
        <authorList>
            <consortium name="Ensembl"/>
        </authorList>
    </citation>
    <scope>IDENTIFICATION</scope>
</reference>
<dbReference type="InParanoid" id="A0A674A107"/>
<organism evidence="9 10">
    <name type="scientific">Salmo trutta</name>
    <name type="common">Brown trout</name>
    <dbReference type="NCBI Taxonomy" id="8032"/>
    <lineage>
        <taxon>Eukaryota</taxon>
        <taxon>Metazoa</taxon>
        <taxon>Chordata</taxon>
        <taxon>Craniata</taxon>
        <taxon>Vertebrata</taxon>
        <taxon>Euteleostomi</taxon>
        <taxon>Actinopterygii</taxon>
        <taxon>Neopterygii</taxon>
        <taxon>Teleostei</taxon>
        <taxon>Protacanthopterygii</taxon>
        <taxon>Salmoniformes</taxon>
        <taxon>Salmonidae</taxon>
        <taxon>Salmoninae</taxon>
        <taxon>Salmo</taxon>
    </lineage>
</organism>
<dbReference type="GO" id="GO:0043025">
    <property type="term" value="C:neuronal cell body"/>
    <property type="evidence" value="ECO:0007669"/>
    <property type="project" value="TreeGrafter"/>
</dbReference>
<feature type="transmembrane region" description="Helical" evidence="7">
    <location>
        <begin position="64"/>
        <end position="85"/>
    </location>
</feature>
<keyword evidence="5 7" id="KW-1133">Transmembrane helix</keyword>
<dbReference type="GO" id="GO:0007271">
    <property type="term" value="P:synaptic transmission, cholinergic"/>
    <property type="evidence" value="ECO:0007669"/>
    <property type="project" value="TreeGrafter"/>
</dbReference>
<dbReference type="Pfam" id="PF15361">
    <property type="entry name" value="RIC3"/>
    <property type="match status" value="1"/>
</dbReference>
<accession>A0A674A107</accession>
<dbReference type="AlphaFoldDB" id="A0A674A107"/>
<reference evidence="9" key="1">
    <citation type="submission" date="2025-08" db="UniProtKB">
        <authorList>
            <consortium name="Ensembl"/>
        </authorList>
    </citation>
    <scope>IDENTIFICATION</scope>
</reference>
<dbReference type="InterPro" id="IPR032763">
    <property type="entry name" value="RIC3_N"/>
</dbReference>
<keyword evidence="10" id="KW-1185">Reference proteome</keyword>
<dbReference type="GO" id="GO:0034394">
    <property type="term" value="P:protein localization to cell surface"/>
    <property type="evidence" value="ECO:0007669"/>
    <property type="project" value="TreeGrafter"/>
</dbReference>
<evidence type="ECO:0000256" key="2">
    <source>
        <dbReference type="ARBA" id="ARBA00008538"/>
    </source>
</evidence>
<keyword evidence="3 7" id="KW-0812">Transmembrane</keyword>